<dbReference type="EMBL" id="JAAAJB010000220">
    <property type="protein sequence ID" value="KAG0261349.1"/>
    <property type="molecule type" value="Genomic_DNA"/>
</dbReference>
<dbReference type="Pfam" id="PF00004">
    <property type="entry name" value="AAA"/>
    <property type="match status" value="1"/>
</dbReference>
<protein>
    <submittedName>
        <fullName evidence="3">Sorting nexin mvp1</fullName>
    </submittedName>
</protein>
<dbReference type="InterPro" id="IPR003593">
    <property type="entry name" value="AAA+_ATPase"/>
</dbReference>
<keyword evidence="4" id="KW-1185">Reference proteome</keyword>
<dbReference type="Gene3D" id="3.40.50.300">
    <property type="entry name" value="P-loop containing nucleotide triphosphate hydrolases"/>
    <property type="match status" value="2"/>
</dbReference>
<feature type="region of interest" description="Disordered" evidence="1">
    <location>
        <begin position="549"/>
        <end position="599"/>
    </location>
</feature>
<feature type="compositionally biased region" description="Polar residues" evidence="1">
    <location>
        <begin position="586"/>
        <end position="599"/>
    </location>
</feature>
<dbReference type="PANTHER" id="PTHR23389">
    <property type="entry name" value="CHROMOSOME TRANSMISSION FIDELITY FACTOR 18"/>
    <property type="match status" value="1"/>
</dbReference>
<evidence type="ECO:0000313" key="4">
    <source>
        <dbReference type="Proteomes" id="UP000807716"/>
    </source>
</evidence>
<dbReference type="OrthoDB" id="9996895at2759"/>
<feature type="domain" description="AAA+ ATPase" evidence="2">
    <location>
        <begin position="490"/>
        <end position="771"/>
    </location>
</feature>
<feature type="region of interest" description="Disordered" evidence="1">
    <location>
        <begin position="396"/>
        <end position="457"/>
    </location>
</feature>
<proteinExistence type="predicted"/>
<evidence type="ECO:0000313" key="3">
    <source>
        <dbReference type="EMBL" id="KAG0261349.1"/>
    </source>
</evidence>
<dbReference type="InterPro" id="IPR027417">
    <property type="entry name" value="P-loop_NTPase"/>
</dbReference>
<accession>A0A9P6Q721</accession>
<feature type="compositionally biased region" description="Basic and acidic residues" evidence="1">
    <location>
        <begin position="637"/>
        <end position="675"/>
    </location>
</feature>
<dbReference type="Proteomes" id="UP000807716">
    <property type="component" value="Unassembled WGS sequence"/>
</dbReference>
<dbReference type="InterPro" id="IPR003959">
    <property type="entry name" value="ATPase_AAA_core"/>
</dbReference>
<dbReference type="AlphaFoldDB" id="A0A9P6Q721"/>
<dbReference type="GO" id="GO:0005524">
    <property type="term" value="F:ATP binding"/>
    <property type="evidence" value="ECO:0007669"/>
    <property type="project" value="InterPro"/>
</dbReference>
<evidence type="ECO:0000259" key="2">
    <source>
        <dbReference type="SMART" id="SM00382"/>
    </source>
</evidence>
<dbReference type="SMART" id="SM00382">
    <property type="entry name" value="AAA"/>
    <property type="match status" value="1"/>
</dbReference>
<gene>
    <name evidence="3" type="primary">MVP1_2</name>
    <name evidence="3" type="ORF">DFQ27_003053</name>
</gene>
<dbReference type="GO" id="GO:0003677">
    <property type="term" value="F:DNA binding"/>
    <property type="evidence" value="ECO:0007669"/>
    <property type="project" value="TreeGrafter"/>
</dbReference>
<dbReference type="PANTHER" id="PTHR23389:SF21">
    <property type="entry name" value="ATPASE FAMILY AAA DOMAIN-CONTAINING PROTEIN 5"/>
    <property type="match status" value="1"/>
</dbReference>
<feature type="region of interest" description="Disordered" evidence="1">
    <location>
        <begin position="1"/>
        <end position="23"/>
    </location>
</feature>
<feature type="region of interest" description="Disordered" evidence="1">
    <location>
        <begin position="259"/>
        <end position="300"/>
    </location>
</feature>
<feature type="compositionally biased region" description="Low complexity" evidence="1">
    <location>
        <begin position="121"/>
        <end position="137"/>
    </location>
</feature>
<reference evidence="3" key="1">
    <citation type="journal article" date="2020" name="Fungal Divers.">
        <title>Resolving the Mortierellaceae phylogeny through synthesis of multi-gene phylogenetics and phylogenomics.</title>
        <authorList>
            <person name="Vandepol N."/>
            <person name="Liber J."/>
            <person name="Desiro A."/>
            <person name="Na H."/>
            <person name="Kennedy M."/>
            <person name="Barry K."/>
            <person name="Grigoriev I.V."/>
            <person name="Miller A.N."/>
            <person name="O'Donnell K."/>
            <person name="Stajich J.E."/>
            <person name="Bonito G."/>
        </authorList>
    </citation>
    <scope>NUCLEOTIDE SEQUENCE</scope>
    <source>
        <strain evidence="3">BC1065</strain>
    </source>
</reference>
<feature type="region of interest" description="Disordered" evidence="1">
    <location>
        <begin position="816"/>
        <end position="844"/>
    </location>
</feature>
<dbReference type="GO" id="GO:0016887">
    <property type="term" value="F:ATP hydrolysis activity"/>
    <property type="evidence" value="ECO:0007669"/>
    <property type="project" value="InterPro"/>
</dbReference>
<feature type="compositionally biased region" description="Acidic residues" evidence="1">
    <location>
        <begin position="428"/>
        <end position="452"/>
    </location>
</feature>
<comment type="caution">
    <text evidence="3">The sequence shown here is derived from an EMBL/GenBank/DDBJ whole genome shotgun (WGS) entry which is preliminary data.</text>
</comment>
<feature type="compositionally biased region" description="Polar residues" evidence="1">
    <location>
        <begin position="1"/>
        <end position="11"/>
    </location>
</feature>
<organism evidence="3 4">
    <name type="scientific">Actinomortierella ambigua</name>
    <dbReference type="NCBI Taxonomy" id="1343610"/>
    <lineage>
        <taxon>Eukaryota</taxon>
        <taxon>Fungi</taxon>
        <taxon>Fungi incertae sedis</taxon>
        <taxon>Mucoromycota</taxon>
        <taxon>Mortierellomycotina</taxon>
        <taxon>Mortierellomycetes</taxon>
        <taxon>Mortierellales</taxon>
        <taxon>Mortierellaceae</taxon>
        <taxon>Actinomortierella</taxon>
    </lineage>
</organism>
<sequence>MADPSPENQEAMTGIATSEDLEMPLSTSDATIANGHVLVEPAERPATSIAIDAAPMKVFSLFLSPEERRLKMEREAAAAREAAASKPTRSASSTDGTKRGKKVKKVVHNIFVPGGLATTASTTTTATSSAPSETAASNGSRKPATTKLSAHVPGTGDPSLAPHPFFTEINKEARAAGQATDVEQAGTFVPRYRWSLDRQPAPYPSDRCHFHGAITRRQSHVLIGEMYDLLAPLPDRCENSRRSHKDFGWYALRTLDDSSRLGADEPPSTEARIGRAEPKWTTKSGLHRDRQRTRGTRGAQRLSTFQRADNFASCHRFTDILATPSGPQLLLAEKGESSSTDQRRIEGKPGDLWIDKYRPRSGADVLGNRPSTEYLTRWLKGLEVSAWSLGPDDLHHPTNGHVSSKRSISGIGRPKKRTRRNKTRGDDDLSDFIVDDDFGDDDYGGSDADQGDESFAPHPNISPFARYSSQEYCIGDTAQPKKLDGNVEVRSNIILLSGPSGSGKTAAVYACAEEMGYEVFEVSPGSKRAGRDVLALVGEMAENHHVHVVSNGTGTNSANNSTPNTPSSSTSVNGEISSKRSKESETSIPRTATTDIDKPQQPSVYNLFFKKFKPKRLEEDLVPEEKELEAEPLAEASTKDDEGKDEAVKEEKSKEERHDKEETTEEVKSGDVKESPEEEEEIDVVEDTPLTVHQDSLSDYLSLLTTTNPRQSLILLEEVDILFEDDKGFWGSIATLAAKSKRPIVMTCNDPMLIPPGILKIQEHLRFERPCTSELFRYLECVSRMEGHVYTPGTLEDLIEEGQRDTRRVMMQLQLSASAPSKEDSPKDQQPVSRPLGSSGVRKGPQRLFRITSKGVQSASYFENDQEEPLKDDEQGVRFLFKEPTSDDHLSRDLEIAELVEEGARAIFGNQTNTTGVERSGLSAIAECACVHTTDMNKYYTQPSSDQSRYVSKLAPAFERLLPVQILCHQHRNVFSIYASAVRDIVHADNLNITIPSGRRSMRSNGGFPRRHLHLYPAECSAFSSTAFDEPDDE</sequence>
<feature type="region of interest" description="Disordered" evidence="1">
    <location>
        <begin position="73"/>
        <end position="104"/>
    </location>
</feature>
<name>A0A9P6Q721_9FUNG</name>
<evidence type="ECO:0000256" key="1">
    <source>
        <dbReference type="SAM" id="MobiDB-lite"/>
    </source>
</evidence>
<feature type="compositionally biased region" description="Basic residues" evidence="1">
    <location>
        <begin position="413"/>
        <end position="422"/>
    </location>
</feature>
<feature type="region of interest" description="Disordered" evidence="1">
    <location>
        <begin position="121"/>
        <end position="161"/>
    </location>
</feature>
<feature type="region of interest" description="Disordered" evidence="1">
    <location>
        <begin position="620"/>
        <end position="682"/>
    </location>
</feature>
<feature type="compositionally biased region" description="Low complexity" evidence="1">
    <location>
        <begin position="550"/>
        <end position="571"/>
    </location>
</feature>
<dbReference type="GO" id="GO:0005634">
    <property type="term" value="C:nucleus"/>
    <property type="evidence" value="ECO:0007669"/>
    <property type="project" value="TreeGrafter"/>
</dbReference>
<dbReference type="SUPFAM" id="SSF52540">
    <property type="entry name" value="P-loop containing nucleoside triphosphate hydrolases"/>
    <property type="match status" value="1"/>
</dbReference>